<proteinExistence type="predicted"/>
<dbReference type="SUPFAM" id="SSF75615">
    <property type="entry name" value="Siroheme synthase middle domains-like"/>
    <property type="match status" value="1"/>
</dbReference>
<dbReference type="Gene3D" id="3.40.1010.10">
    <property type="entry name" value="Cobalt-precorrin-4 Transmethylase, Domain 1"/>
    <property type="match status" value="1"/>
</dbReference>
<dbReference type="InterPro" id="IPR036291">
    <property type="entry name" value="NAD(P)-bd_dom_sf"/>
</dbReference>
<evidence type="ECO:0000259" key="7">
    <source>
        <dbReference type="Pfam" id="PF10414"/>
    </source>
</evidence>
<dbReference type="PANTHER" id="PTHR35330:SF1">
    <property type="entry name" value="SIROHEME BIOSYNTHESIS PROTEIN MET8"/>
    <property type="match status" value="1"/>
</dbReference>
<dbReference type="Pfam" id="PF13241">
    <property type="entry name" value="NAD_binding_7"/>
    <property type="match status" value="1"/>
</dbReference>
<name>A0ABW0NZ11_9HYPH</name>
<dbReference type="Gene3D" id="3.30.160.110">
    <property type="entry name" value="Siroheme synthase, domain 2"/>
    <property type="match status" value="1"/>
</dbReference>
<dbReference type="NCBIfam" id="TIGR01470">
    <property type="entry name" value="cysG_Nterm"/>
    <property type="match status" value="1"/>
</dbReference>
<comment type="caution">
    <text evidence="8">The sequence shown here is derived from an EMBL/GenBank/DDBJ whole genome shotgun (WGS) entry which is preliminary data.</text>
</comment>
<dbReference type="InterPro" id="IPR014777">
    <property type="entry name" value="4pyrrole_Mease_sub1"/>
</dbReference>
<dbReference type="Pfam" id="PF10414">
    <property type="entry name" value="CysG_dimeriser"/>
    <property type="match status" value="1"/>
</dbReference>
<organism evidence="8 9">
    <name type="scientific">Bosea massiliensis</name>
    <dbReference type="NCBI Taxonomy" id="151419"/>
    <lineage>
        <taxon>Bacteria</taxon>
        <taxon>Pseudomonadati</taxon>
        <taxon>Pseudomonadota</taxon>
        <taxon>Alphaproteobacteria</taxon>
        <taxon>Hyphomicrobiales</taxon>
        <taxon>Boseaceae</taxon>
        <taxon>Bosea</taxon>
    </lineage>
</organism>
<keyword evidence="9" id="KW-1185">Reference proteome</keyword>
<comment type="catalytic activity">
    <reaction evidence="6">
        <text>precorrin-2 + NAD(+) = sirohydrochlorin + NADH + 2 H(+)</text>
        <dbReference type="Rhea" id="RHEA:15613"/>
        <dbReference type="ChEBI" id="CHEBI:15378"/>
        <dbReference type="ChEBI" id="CHEBI:57540"/>
        <dbReference type="ChEBI" id="CHEBI:57945"/>
        <dbReference type="ChEBI" id="CHEBI:58351"/>
        <dbReference type="ChEBI" id="CHEBI:58827"/>
        <dbReference type="EC" id="1.3.1.76"/>
    </reaction>
</comment>
<keyword evidence="5" id="KW-0627">Porphyrin biosynthesis</keyword>
<evidence type="ECO:0000256" key="6">
    <source>
        <dbReference type="ARBA" id="ARBA00047561"/>
    </source>
</evidence>
<feature type="domain" description="Sirohaem synthase dimerisation" evidence="7">
    <location>
        <begin position="157"/>
        <end position="200"/>
    </location>
</feature>
<protein>
    <recommendedName>
        <fullName evidence="2">precorrin-2 dehydrogenase</fullName>
        <ecNumber evidence="2">1.3.1.76</ecNumber>
    </recommendedName>
</protein>
<gene>
    <name evidence="8" type="ORF">ACFPN9_07245</name>
</gene>
<dbReference type="InterPro" id="IPR037115">
    <property type="entry name" value="Sirohaem_synt_dimer_dom_sf"/>
</dbReference>
<accession>A0ABW0NZ11</accession>
<keyword evidence="3" id="KW-0560">Oxidoreductase</keyword>
<dbReference type="Gene3D" id="1.10.8.210">
    <property type="entry name" value="Sirohaem synthase, dimerisation domain"/>
    <property type="match status" value="1"/>
</dbReference>
<dbReference type="EC" id="1.3.1.76" evidence="2"/>
<evidence type="ECO:0000313" key="8">
    <source>
        <dbReference type="EMBL" id="MFC5505048.1"/>
    </source>
</evidence>
<evidence type="ECO:0000256" key="2">
    <source>
        <dbReference type="ARBA" id="ARBA00012400"/>
    </source>
</evidence>
<keyword evidence="4" id="KW-0520">NAD</keyword>
<comment type="pathway">
    <text evidence="1">Porphyrin-containing compound metabolism; siroheme biosynthesis; sirohydrochlorin from precorrin-2: step 1/1.</text>
</comment>
<evidence type="ECO:0000256" key="5">
    <source>
        <dbReference type="ARBA" id="ARBA00023244"/>
    </source>
</evidence>
<dbReference type="SUPFAM" id="SSF51735">
    <property type="entry name" value="NAD(P)-binding Rossmann-fold domains"/>
    <property type="match status" value="1"/>
</dbReference>
<dbReference type="Gene3D" id="3.40.50.720">
    <property type="entry name" value="NAD(P)-binding Rossmann-like Domain"/>
    <property type="match status" value="1"/>
</dbReference>
<sequence>MDKLAKLPIFLNLESKRAVVVGSGNGALWKVRLLAAAGAEVAVFAPAPSDGMLALAAQASSRITFHRRAWCTADFADVAVALLEPSGEQAEIEQFRRQARSAGALVNVIDTPEACDFQFGTIVNRSPVVIGISTDGASPILGQALRRRIEAILPCEIGSWARAAKRFRAHLAERLPGRIERRAFWERFVDLVLAGRGTEGSIARLEAVVNEIHADLPHKERDAVTSVVVLTVDPADPGELTLSEVRTLQAADMIVHDRAITEPVLELGRREATRVAVLNDAQAARSLSRLASGTSLRIVHLRSRRTCDAIGSASDDRAPIGHLS</sequence>
<evidence type="ECO:0000256" key="4">
    <source>
        <dbReference type="ARBA" id="ARBA00023027"/>
    </source>
</evidence>
<dbReference type="RefSeq" id="WP_377816131.1">
    <property type="nucleotide sequence ID" value="NZ_JBHSLU010000011.1"/>
</dbReference>
<dbReference type="Proteomes" id="UP001596060">
    <property type="component" value="Unassembled WGS sequence"/>
</dbReference>
<evidence type="ECO:0000313" key="9">
    <source>
        <dbReference type="Proteomes" id="UP001596060"/>
    </source>
</evidence>
<evidence type="ECO:0000256" key="3">
    <source>
        <dbReference type="ARBA" id="ARBA00023002"/>
    </source>
</evidence>
<dbReference type="InterPro" id="IPR028161">
    <property type="entry name" value="Met8-like"/>
</dbReference>
<evidence type="ECO:0000256" key="1">
    <source>
        <dbReference type="ARBA" id="ARBA00005010"/>
    </source>
</evidence>
<reference evidence="9" key="1">
    <citation type="journal article" date="2019" name="Int. J. Syst. Evol. Microbiol.">
        <title>The Global Catalogue of Microorganisms (GCM) 10K type strain sequencing project: providing services to taxonomists for standard genome sequencing and annotation.</title>
        <authorList>
            <consortium name="The Broad Institute Genomics Platform"/>
            <consortium name="The Broad Institute Genome Sequencing Center for Infectious Disease"/>
            <person name="Wu L."/>
            <person name="Ma J."/>
        </authorList>
    </citation>
    <scope>NUCLEOTIDE SEQUENCE [LARGE SCALE GENOMIC DNA]</scope>
    <source>
        <strain evidence="9">CCUG 43117</strain>
    </source>
</reference>
<dbReference type="PANTHER" id="PTHR35330">
    <property type="entry name" value="SIROHEME BIOSYNTHESIS PROTEIN MET8"/>
    <property type="match status" value="1"/>
</dbReference>
<dbReference type="InterPro" id="IPR019478">
    <property type="entry name" value="Sirohaem_synthase_dimer_dom"/>
</dbReference>
<dbReference type="InterPro" id="IPR006367">
    <property type="entry name" value="Sirohaem_synthase_N"/>
</dbReference>
<dbReference type="EMBL" id="JBHSLU010000011">
    <property type="protein sequence ID" value="MFC5505048.1"/>
    <property type="molecule type" value="Genomic_DNA"/>
</dbReference>